<dbReference type="InterPro" id="IPR007269">
    <property type="entry name" value="ICMT_MeTrfase"/>
</dbReference>
<protein>
    <submittedName>
        <fullName evidence="6">Protein-S-isoprenylcysteine O-methyltransferase</fullName>
        <ecNumber evidence="6">2.1.1.100</ecNumber>
    </submittedName>
</protein>
<accession>A0ABC8B1I0</accession>
<evidence type="ECO:0000256" key="1">
    <source>
        <dbReference type="ARBA" id="ARBA00004141"/>
    </source>
</evidence>
<evidence type="ECO:0000313" key="6">
    <source>
        <dbReference type="EMBL" id="APB00369.1"/>
    </source>
</evidence>
<dbReference type="GO" id="GO:0032259">
    <property type="term" value="P:methylation"/>
    <property type="evidence" value="ECO:0007669"/>
    <property type="project" value="UniProtKB-KW"/>
</dbReference>
<dbReference type="PANTHER" id="PTHR43847:SF1">
    <property type="entry name" value="BLL3993 PROTEIN"/>
    <property type="match status" value="1"/>
</dbReference>
<evidence type="ECO:0000313" key="7">
    <source>
        <dbReference type="Proteomes" id="UP000180166"/>
    </source>
</evidence>
<dbReference type="RefSeq" id="WP_071344418.1">
    <property type="nucleotide sequence ID" value="NZ_CP017839.1"/>
</dbReference>
<evidence type="ECO:0000256" key="2">
    <source>
        <dbReference type="ARBA" id="ARBA00022692"/>
    </source>
</evidence>
<dbReference type="GO" id="GO:0016020">
    <property type="term" value="C:membrane"/>
    <property type="evidence" value="ECO:0007669"/>
    <property type="project" value="UniProtKB-SubCell"/>
</dbReference>
<dbReference type="PANTHER" id="PTHR43847">
    <property type="entry name" value="BLL3993 PROTEIN"/>
    <property type="match status" value="1"/>
</dbReference>
<dbReference type="Proteomes" id="UP000180166">
    <property type="component" value="Chromosome"/>
</dbReference>
<evidence type="ECO:0000256" key="5">
    <source>
        <dbReference type="SAM" id="Phobius"/>
    </source>
</evidence>
<evidence type="ECO:0000256" key="4">
    <source>
        <dbReference type="ARBA" id="ARBA00023136"/>
    </source>
</evidence>
<dbReference type="EMBL" id="CP017839">
    <property type="protein sequence ID" value="APB00369.1"/>
    <property type="molecule type" value="Genomic_DNA"/>
</dbReference>
<dbReference type="KEGG" id="nsr:NS506_06333"/>
<feature type="transmembrane region" description="Helical" evidence="5">
    <location>
        <begin position="128"/>
        <end position="157"/>
    </location>
</feature>
<dbReference type="Gene3D" id="1.20.120.1630">
    <property type="match status" value="1"/>
</dbReference>
<keyword evidence="3 5" id="KW-1133">Transmembrane helix</keyword>
<keyword evidence="6" id="KW-0808">Transferase</keyword>
<sequence>MTIAVYTTWLWMAFEIALRVRDRLRGTGSTAGDGHTRLAIFLLLAAAMTVASCAGILLPADSPLRFPGPALPWQVVGVTLMWLGLVLRGWAIAVLGKHFRTTVEVDADQPVITTGPYRWIRHPSYTGILLLTLGFGLAADNYLSLVLTTVIPAYALLRRITLEERTLVSTLGAPYETYRHTTKRLVPGLW</sequence>
<organism evidence="6 7">
    <name type="scientific">Nocardia seriolae</name>
    <dbReference type="NCBI Taxonomy" id="37332"/>
    <lineage>
        <taxon>Bacteria</taxon>
        <taxon>Bacillati</taxon>
        <taxon>Actinomycetota</taxon>
        <taxon>Actinomycetes</taxon>
        <taxon>Mycobacteriales</taxon>
        <taxon>Nocardiaceae</taxon>
        <taxon>Nocardia</taxon>
    </lineage>
</organism>
<feature type="transmembrane region" description="Helical" evidence="5">
    <location>
        <begin position="70"/>
        <end position="91"/>
    </location>
</feature>
<keyword evidence="6" id="KW-0489">Methyltransferase</keyword>
<gene>
    <name evidence="6" type="primary">icmT</name>
    <name evidence="6" type="ORF">NS506_06333</name>
</gene>
<dbReference type="AlphaFoldDB" id="A0ABC8B1I0"/>
<reference evidence="6 7" key="1">
    <citation type="submission" date="2016-10" db="EMBL/GenBank/DDBJ databases">
        <title>Genome sequence of Nocardia seriolae strain EM150506, isolated from Anguila japonica.</title>
        <authorList>
            <person name="Han H.-J."/>
        </authorList>
    </citation>
    <scope>NUCLEOTIDE SEQUENCE [LARGE SCALE GENOMIC DNA]</scope>
    <source>
        <strain evidence="6 7">EM150506</strain>
    </source>
</reference>
<dbReference type="Pfam" id="PF04140">
    <property type="entry name" value="ICMT"/>
    <property type="match status" value="1"/>
</dbReference>
<comment type="subcellular location">
    <subcellularLocation>
        <location evidence="1">Membrane</location>
        <topology evidence="1">Multi-pass membrane protein</topology>
    </subcellularLocation>
</comment>
<dbReference type="GO" id="GO:0004671">
    <property type="term" value="F:protein C-terminal S-isoprenylcysteine carboxyl O-methyltransferase activity"/>
    <property type="evidence" value="ECO:0007669"/>
    <property type="project" value="UniProtKB-EC"/>
</dbReference>
<feature type="transmembrane region" description="Helical" evidence="5">
    <location>
        <begin position="38"/>
        <end position="58"/>
    </location>
</feature>
<keyword evidence="4 5" id="KW-0472">Membrane</keyword>
<dbReference type="EC" id="2.1.1.100" evidence="6"/>
<dbReference type="InterPro" id="IPR052527">
    <property type="entry name" value="Metal_cation-efflux_comp"/>
</dbReference>
<name>A0ABC8B1I0_9NOCA</name>
<proteinExistence type="predicted"/>
<evidence type="ECO:0000256" key="3">
    <source>
        <dbReference type="ARBA" id="ARBA00022989"/>
    </source>
</evidence>
<keyword evidence="2 5" id="KW-0812">Transmembrane</keyword>